<protein>
    <recommendedName>
        <fullName evidence="3">Pyrrolo-quinoline quinone repeat domain-containing protein</fullName>
    </recommendedName>
</protein>
<evidence type="ECO:0000313" key="5">
    <source>
        <dbReference type="EMBL" id="RKN21801.1"/>
    </source>
</evidence>
<feature type="compositionally biased region" description="Gly residues" evidence="1">
    <location>
        <begin position="189"/>
        <end position="205"/>
    </location>
</feature>
<keyword evidence="2" id="KW-0472">Membrane</keyword>
<dbReference type="Gene3D" id="2.130.10.10">
    <property type="entry name" value="YVTN repeat-like/Quinoprotein amine dehydrogenase"/>
    <property type="match status" value="1"/>
</dbReference>
<dbReference type="OrthoDB" id="3679173at2"/>
<dbReference type="RefSeq" id="WP_120697722.1">
    <property type="nucleotide sequence ID" value="NZ_RBDX01000010.1"/>
</dbReference>
<sequence length="611" mass="63592">MSQPPPPNQPPGPPAGGYGPPPEPGPGSGDAPGGYGFPTPPSAPGTPPPAPGTPPSAQPVVPGGQPGQPGYGYPQQPPPHATPPAPYASPYASGEQTAGGSSFGAPTAPGPYKAPTLGYGPSGPNFPTPGAPSGSVPPSGRSGGSNRTKILIAVATVFALVLVAGGAFLVFGGDDGGGEPAAQEEPSGEPGGDGGGGGEEPGGGELPAEAISASLAWELPAYEPTSEENVVEAKGFWWLDDAFVRVMPDEIVSYDLATGAENWSLPFESADGNCLASPNVSENRVALLQGRDCEELTVVDISTGDEVLTMPLDTVQSTDFDTYPWILGDTVVMGTGTAGIGYSISEERKLWESGSADRCKETDFMVVDETIISNYLCGTFSEPQGGSIRATDETGEEQWVWEYPAAHEELIVAVDAVVSVEPLVVQVSLSEDGFSSGESQLWVIDEAHQEVQAVLDYNADHYTAPCEVTIFHNCSASAIAGGHLFLATMEPGLDGNALVAFDLATGQPAYEVQPINGGQIRPFGVQDGQVLAYQAATTELEGMVVAVDPETEEIRPIMALDRAARAQEASMGGSLFPHDQQPLWRDDTFTLVNFKFYSEALDEPRAMLVYR</sequence>
<reference evidence="6 7" key="1">
    <citation type="submission" date="2018-09" db="EMBL/GenBank/DDBJ databases">
        <title>Streptomyces sp. nov. DS1-2, an endophytic actinomycete isolated from roots of Dendrobium scabrilingue.</title>
        <authorList>
            <person name="Kuncharoen N."/>
            <person name="Kudo T."/>
            <person name="Ohkuma M."/>
            <person name="Yuki M."/>
            <person name="Tanasupawat S."/>
        </authorList>
    </citation>
    <scope>NUCLEOTIDE SEQUENCE [LARGE SCALE GENOMIC DNA]</scope>
    <source>
        <strain evidence="4 7">AZ1-7</strain>
        <strain evidence="5 6">DS1-2</strain>
    </source>
</reference>
<dbReference type="AlphaFoldDB" id="A0A3A9W8H0"/>
<feature type="region of interest" description="Disordered" evidence="1">
    <location>
        <begin position="1"/>
        <end position="144"/>
    </location>
</feature>
<gene>
    <name evidence="5" type="ORF">D7318_15670</name>
    <name evidence="4" type="ORF">D7319_14715</name>
</gene>
<dbReference type="InterPro" id="IPR002372">
    <property type="entry name" value="PQQ_rpt_dom"/>
</dbReference>
<keyword evidence="6" id="KW-1185">Reference proteome</keyword>
<dbReference type="InterPro" id="IPR015943">
    <property type="entry name" value="WD40/YVTN_repeat-like_dom_sf"/>
</dbReference>
<dbReference type="InterPro" id="IPR011047">
    <property type="entry name" value="Quinoprotein_ADH-like_sf"/>
</dbReference>
<feature type="compositionally biased region" description="Pro residues" evidence="1">
    <location>
        <begin position="1"/>
        <end position="25"/>
    </location>
</feature>
<dbReference type="EMBL" id="RBDY01000010">
    <property type="protein sequence ID" value="RKN21801.1"/>
    <property type="molecule type" value="Genomic_DNA"/>
</dbReference>
<evidence type="ECO:0000256" key="1">
    <source>
        <dbReference type="SAM" id="MobiDB-lite"/>
    </source>
</evidence>
<accession>A0A3A9W8H0</accession>
<keyword evidence="2" id="KW-0812">Transmembrane</keyword>
<feature type="compositionally biased region" description="Pro residues" evidence="1">
    <location>
        <begin position="38"/>
        <end position="57"/>
    </location>
</feature>
<feature type="transmembrane region" description="Helical" evidence="2">
    <location>
        <begin position="150"/>
        <end position="171"/>
    </location>
</feature>
<dbReference type="SUPFAM" id="SSF50998">
    <property type="entry name" value="Quinoprotein alcohol dehydrogenase-like"/>
    <property type="match status" value="1"/>
</dbReference>
<dbReference type="Proteomes" id="UP000275024">
    <property type="component" value="Unassembled WGS sequence"/>
</dbReference>
<feature type="domain" description="Pyrrolo-quinoline quinone repeat" evidence="3">
    <location>
        <begin position="243"/>
        <end position="421"/>
    </location>
</feature>
<evidence type="ECO:0000313" key="6">
    <source>
        <dbReference type="Proteomes" id="UP000268652"/>
    </source>
</evidence>
<evidence type="ECO:0000259" key="3">
    <source>
        <dbReference type="Pfam" id="PF13360"/>
    </source>
</evidence>
<evidence type="ECO:0000256" key="2">
    <source>
        <dbReference type="SAM" id="Phobius"/>
    </source>
</evidence>
<dbReference type="Pfam" id="PF13360">
    <property type="entry name" value="PQQ_2"/>
    <property type="match status" value="1"/>
</dbReference>
<keyword evidence="2" id="KW-1133">Transmembrane helix</keyword>
<comment type="caution">
    <text evidence="4">The sequence shown here is derived from an EMBL/GenBank/DDBJ whole genome shotgun (WGS) entry which is preliminary data.</text>
</comment>
<dbReference type="Proteomes" id="UP000268652">
    <property type="component" value="Unassembled WGS sequence"/>
</dbReference>
<dbReference type="EMBL" id="RBDX01000010">
    <property type="protein sequence ID" value="RKN08643.1"/>
    <property type="molecule type" value="Genomic_DNA"/>
</dbReference>
<feature type="region of interest" description="Disordered" evidence="1">
    <location>
        <begin position="175"/>
        <end position="206"/>
    </location>
</feature>
<feature type="compositionally biased region" description="Low complexity" evidence="1">
    <location>
        <begin position="131"/>
        <end position="140"/>
    </location>
</feature>
<evidence type="ECO:0000313" key="7">
    <source>
        <dbReference type="Proteomes" id="UP000275024"/>
    </source>
</evidence>
<name>A0A3A9W8H0_9ACTN</name>
<feature type="compositionally biased region" description="Pro residues" evidence="1">
    <location>
        <begin position="75"/>
        <end position="87"/>
    </location>
</feature>
<evidence type="ECO:0000313" key="4">
    <source>
        <dbReference type="EMBL" id="RKN08643.1"/>
    </source>
</evidence>
<proteinExistence type="predicted"/>
<feature type="compositionally biased region" description="Gly residues" evidence="1">
    <location>
        <begin position="26"/>
        <end position="36"/>
    </location>
</feature>
<organism evidence="4 7">
    <name type="scientific">Streptomyces radicis</name>
    <dbReference type="NCBI Taxonomy" id="1750517"/>
    <lineage>
        <taxon>Bacteria</taxon>
        <taxon>Bacillati</taxon>
        <taxon>Actinomycetota</taxon>
        <taxon>Actinomycetes</taxon>
        <taxon>Kitasatosporales</taxon>
        <taxon>Streptomycetaceae</taxon>
        <taxon>Streptomyces</taxon>
    </lineage>
</organism>